<dbReference type="GO" id="GO:0003700">
    <property type="term" value="F:DNA-binding transcription factor activity"/>
    <property type="evidence" value="ECO:0007669"/>
    <property type="project" value="InterPro"/>
</dbReference>
<dbReference type="Proteomes" id="UP000272729">
    <property type="component" value="Unassembled WGS sequence"/>
</dbReference>
<evidence type="ECO:0000259" key="2">
    <source>
        <dbReference type="PROSITE" id="PS50995"/>
    </source>
</evidence>
<gene>
    <name evidence="4" type="ORF">DFJ66_1455</name>
</gene>
<dbReference type="Pfam" id="PF00583">
    <property type="entry name" value="Acetyltransf_1"/>
    <property type="match status" value="1"/>
</dbReference>
<proteinExistence type="predicted"/>
<dbReference type="InterPro" id="IPR050769">
    <property type="entry name" value="NAT_camello-type"/>
</dbReference>
<dbReference type="PANTHER" id="PTHR13947:SF37">
    <property type="entry name" value="LD18367P"/>
    <property type="match status" value="1"/>
</dbReference>
<feature type="domain" description="HTH marR-type" evidence="2">
    <location>
        <begin position="1"/>
        <end position="133"/>
    </location>
</feature>
<dbReference type="EMBL" id="RBXR01000001">
    <property type="protein sequence ID" value="RKT68274.1"/>
    <property type="molecule type" value="Genomic_DNA"/>
</dbReference>
<dbReference type="AlphaFoldDB" id="A0A495X584"/>
<dbReference type="InterPro" id="IPR016181">
    <property type="entry name" value="Acyl_CoA_acyltransferase"/>
</dbReference>
<dbReference type="PROSITE" id="PS50995">
    <property type="entry name" value="HTH_MARR_2"/>
    <property type="match status" value="1"/>
</dbReference>
<dbReference type="GO" id="GO:0008080">
    <property type="term" value="F:N-acetyltransferase activity"/>
    <property type="evidence" value="ECO:0007669"/>
    <property type="project" value="InterPro"/>
</dbReference>
<dbReference type="Gene3D" id="3.40.630.30">
    <property type="match status" value="1"/>
</dbReference>
<dbReference type="InterPro" id="IPR036390">
    <property type="entry name" value="WH_DNA-bd_sf"/>
</dbReference>
<dbReference type="InterPro" id="IPR000182">
    <property type="entry name" value="GNAT_dom"/>
</dbReference>
<dbReference type="OrthoDB" id="273614at2"/>
<accession>A0A495X584</accession>
<dbReference type="Pfam" id="PF01047">
    <property type="entry name" value="MarR"/>
    <property type="match status" value="1"/>
</dbReference>
<dbReference type="PANTHER" id="PTHR13947">
    <property type="entry name" value="GNAT FAMILY N-ACETYLTRANSFERASE"/>
    <property type="match status" value="1"/>
</dbReference>
<keyword evidence="5" id="KW-1185">Reference proteome</keyword>
<reference evidence="4 5" key="1">
    <citation type="submission" date="2018-10" db="EMBL/GenBank/DDBJ databases">
        <title>Sequencing the genomes of 1000 actinobacteria strains.</title>
        <authorList>
            <person name="Klenk H.-P."/>
        </authorList>
    </citation>
    <scope>NUCLEOTIDE SEQUENCE [LARGE SCALE GENOMIC DNA]</scope>
    <source>
        <strain evidence="4 5">DSM 43911</strain>
    </source>
</reference>
<organism evidence="4 5">
    <name type="scientific">Saccharothrix variisporea</name>
    <dbReference type="NCBI Taxonomy" id="543527"/>
    <lineage>
        <taxon>Bacteria</taxon>
        <taxon>Bacillati</taxon>
        <taxon>Actinomycetota</taxon>
        <taxon>Actinomycetes</taxon>
        <taxon>Pseudonocardiales</taxon>
        <taxon>Pseudonocardiaceae</taxon>
        <taxon>Saccharothrix</taxon>
    </lineage>
</organism>
<dbReference type="Gene3D" id="1.10.10.10">
    <property type="entry name" value="Winged helix-like DNA-binding domain superfamily/Winged helix DNA-binding domain"/>
    <property type="match status" value="1"/>
</dbReference>
<feature type="domain" description="N-acetyltransferase" evidence="3">
    <location>
        <begin position="142"/>
        <end position="297"/>
    </location>
</feature>
<evidence type="ECO:0000259" key="3">
    <source>
        <dbReference type="PROSITE" id="PS51186"/>
    </source>
</evidence>
<name>A0A495X584_9PSEU</name>
<evidence type="ECO:0000256" key="1">
    <source>
        <dbReference type="ARBA" id="ARBA00022679"/>
    </source>
</evidence>
<dbReference type="InterPro" id="IPR000835">
    <property type="entry name" value="HTH_MarR-typ"/>
</dbReference>
<evidence type="ECO:0000313" key="4">
    <source>
        <dbReference type="EMBL" id="RKT68274.1"/>
    </source>
</evidence>
<evidence type="ECO:0000313" key="5">
    <source>
        <dbReference type="Proteomes" id="UP000272729"/>
    </source>
</evidence>
<dbReference type="PROSITE" id="PS51186">
    <property type="entry name" value="GNAT"/>
    <property type="match status" value="1"/>
</dbReference>
<dbReference type="RefSeq" id="WP_121219157.1">
    <property type="nucleotide sequence ID" value="NZ_JBIUBA010000004.1"/>
</dbReference>
<comment type="caution">
    <text evidence="4">The sequence shown here is derived from an EMBL/GenBank/DDBJ whole genome shotgun (WGS) entry which is preliminary data.</text>
</comment>
<protein>
    <submittedName>
        <fullName evidence="4">MarR family transcriptional regulator with acetyltransferase activity</fullName>
    </submittedName>
</protein>
<keyword evidence="1 4" id="KW-0808">Transferase</keyword>
<dbReference type="SUPFAM" id="SSF55729">
    <property type="entry name" value="Acyl-CoA N-acyltransferases (Nat)"/>
    <property type="match status" value="1"/>
</dbReference>
<sequence>MSVADVRAFNRFYTGVIGILDNAYLDSPYSLTEVRVLFELSTGVAETAALRTGLGLDAGYLSRILTRFDREGLITRSPSPDDARRQVVGLTDAGRTVLADLDARSNAEIGALLDRVPPSDLASLVGAMRRIQRLLTGAEPTYLLRPLKPGDLGWVVHRHGVRYAEERGWDQTFEALVARIVADYVEHHDPHREAAWIAEVDGEPAGSIFCVKADEHTAQLRLLLVEPQARGLGVGKRLVEECVRFARGAGYRRIVLETVSDVEVARGIYKRAGFEPVEAKPVRKWGADLVEETWTLDLRV</sequence>
<dbReference type="InterPro" id="IPR036388">
    <property type="entry name" value="WH-like_DNA-bd_sf"/>
</dbReference>
<dbReference type="CDD" id="cd04301">
    <property type="entry name" value="NAT_SF"/>
    <property type="match status" value="1"/>
</dbReference>
<dbReference type="SUPFAM" id="SSF46785">
    <property type="entry name" value="Winged helix' DNA-binding domain"/>
    <property type="match status" value="1"/>
</dbReference>